<dbReference type="EMBL" id="SKBQ01000123">
    <property type="protein sequence ID" value="TPX18036.1"/>
    <property type="molecule type" value="Genomic_DNA"/>
</dbReference>
<feature type="region of interest" description="Disordered" evidence="2">
    <location>
        <begin position="1"/>
        <end position="23"/>
    </location>
</feature>
<proteinExistence type="predicted"/>
<dbReference type="PROSITE" id="PS50157">
    <property type="entry name" value="ZINC_FINGER_C2H2_2"/>
    <property type="match status" value="1"/>
</dbReference>
<evidence type="ECO:0000259" key="3">
    <source>
        <dbReference type="PROSITE" id="PS50157"/>
    </source>
</evidence>
<dbReference type="Proteomes" id="UP000319257">
    <property type="component" value="Unassembled WGS sequence"/>
</dbReference>
<dbReference type="AlphaFoldDB" id="A0A507BFB0"/>
<evidence type="ECO:0000256" key="1">
    <source>
        <dbReference type="PROSITE-ProRule" id="PRU00042"/>
    </source>
</evidence>
<sequence>MLTGLHSADRMSLSMSPSGMLSALDNNEEDRALQQQIPLRPQSNEYQSHPNLGSGAPWSASLLLQNSASNYPDDSTNLYTAIPATTYLDNSASPYNGVSADTYTENSASEYSADYSTERVGKYVPVLAGGNTGSDGAWLCQSPNCDFRFHLRNDLQIHYQTLHAGFNEQDAREVFRCSLCDREPDLHSRPCDTWGQTWTWTKWYEYYLPVANNFTTNVAGPATFDGNSGGSWTSGGFNGFGDGGYFGGAGSSASAHNPGYGGGFMYGNGGGGYSYRACARNGRIALADDEERAGPPGTGKVALSLRQWSKKEAASSTTMVHPVFAALVGNCIRRMILEELRKIMSFARLTQDPSPAVNGRSSTAS</sequence>
<name>A0A507BFB0_9PEZI</name>
<keyword evidence="1" id="KW-0862">Zinc</keyword>
<feature type="compositionally biased region" description="Low complexity" evidence="2">
    <location>
        <begin position="11"/>
        <end position="23"/>
    </location>
</feature>
<evidence type="ECO:0000313" key="4">
    <source>
        <dbReference type="EMBL" id="TPX18036.1"/>
    </source>
</evidence>
<comment type="caution">
    <text evidence="4">The sequence shown here is derived from an EMBL/GenBank/DDBJ whole genome shotgun (WGS) entry which is preliminary data.</text>
</comment>
<dbReference type="InParanoid" id="A0A507BFB0"/>
<feature type="domain" description="C2H2-type" evidence="3">
    <location>
        <begin position="138"/>
        <end position="168"/>
    </location>
</feature>
<dbReference type="GeneID" id="41979349"/>
<keyword evidence="1" id="KW-0479">Metal-binding</keyword>
<reference evidence="4 5" key="1">
    <citation type="submission" date="2019-06" db="EMBL/GenBank/DDBJ databases">
        <title>Draft genome sequence of the filamentous fungus Phialemoniopsis curvata isolated from diesel fuel.</title>
        <authorList>
            <person name="Varaljay V.A."/>
            <person name="Lyon W.J."/>
            <person name="Crouch A.L."/>
            <person name="Drake C.E."/>
            <person name="Hollomon J.M."/>
            <person name="Nadeau L.J."/>
            <person name="Nunn H.S."/>
            <person name="Stevenson B.S."/>
            <person name="Bojanowski C.L."/>
            <person name="Crookes-Goodson W.J."/>
        </authorList>
    </citation>
    <scope>NUCLEOTIDE SEQUENCE [LARGE SCALE GENOMIC DNA]</scope>
    <source>
        <strain evidence="4 5">D216</strain>
    </source>
</reference>
<evidence type="ECO:0000256" key="2">
    <source>
        <dbReference type="SAM" id="MobiDB-lite"/>
    </source>
</evidence>
<keyword evidence="5" id="KW-1185">Reference proteome</keyword>
<organism evidence="4 5">
    <name type="scientific">Thyridium curvatum</name>
    <dbReference type="NCBI Taxonomy" id="1093900"/>
    <lineage>
        <taxon>Eukaryota</taxon>
        <taxon>Fungi</taxon>
        <taxon>Dikarya</taxon>
        <taxon>Ascomycota</taxon>
        <taxon>Pezizomycotina</taxon>
        <taxon>Sordariomycetes</taxon>
        <taxon>Sordariomycetidae</taxon>
        <taxon>Thyridiales</taxon>
        <taxon>Thyridiaceae</taxon>
        <taxon>Thyridium</taxon>
    </lineage>
</organism>
<keyword evidence="1" id="KW-0863">Zinc-finger</keyword>
<dbReference type="InterPro" id="IPR013087">
    <property type="entry name" value="Znf_C2H2_type"/>
</dbReference>
<protein>
    <recommendedName>
        <fullName evidence="3">C2H2-type domain-containing protein</fullName>
    </recommendedName>
</protein>
<dbReference type="PROSITE" id="PS00028">
    <property type="entry name" value="ZINC_FINGER_C2H2_1"/>
    <property type="match status" value="1"/>
</dbReference>
<dbReference type="GO" id="GO:0008270">
    <property type="term" value="F:zinc ion binding"/>
    <property type="evidence" value="ECO:0007669"/>
    <property type="project" value="UniProtKB-KW"/>
</dbReference>
<dbReference type="RefSeq" id="XP_030999747.1">
    <property type="nucleotide sequence ID" value="XM_031134683.1"/>
</dbReference>
<accession>A0A507BFB0</accession>
<gene>
    <name evidence="4" type="ORF">E0L32_011902</name>
</gene>
<evidence type="ECO:0000313" key="5">
    <source>
        <dbReference type="Proteomes" id="UP000319257"/>
    </source>
</evidence>